<dbReference type="KEGG" id="phu:Phum_PHUM381330"/>
<organism>
    <name type="scientific">Pediculus humanus subsp. corporis</name>
    <name type="common">Body louse</name>
    <dbReference type="NCBI Taxonomy" id="121224"/>
    <lineage>
        <taxon>Eukaryota</taxon>
        <taxon>Metazoa</taxon>
        <taxon>Ecdysozoa</taxon>
        <taxon>Arthropoda</taxon>
        <taxon>Hexapoda</taxon>
        <taxon>Insecta</taxon>
        <taxon>Pterygota</taxon>
        <taxon>Neoptera</taxon>
        <taxon>Paraneoptera</taxon>
        <taxon>Psocodea</taxon>
        <taxon>Troctomorpha</taxon>
        <taxon>Phthiraptera</taxon>
        <taxon>Anoplura</taxon>
        <taxon>Pediculidae</taxon>
        <taxon>Pediculus</taxon>
    </lineage>
</organism>
<dbReference type="GO" id="GO:0030148">
    <property type="term" value="P:sphingolipid biosynthetic process"/>
    <property type="evidence" value="ECO:0007669"/>
    <property type="project" value="TreeGrafter"/>
</dbReference>
<keyword evidence="5 10" id="KW-0276">Fatty acid metabolism</keyword>
<gene>
    <name evidence="12" type="primary">8237248</name>
    <name evidence="11" type="ORF">Phum_PHUM381330</name>
</gene>
<keyword evidence="6 10" id="KW-1133">Transmembrane helix</keyword>
<dbReference type="GO" id="GO:0009922">
    <property type="term" value="F:fatty acid elongase activity"/>
    <property type="evidence" value="ECO:0007669"/>
    <property type="project" value="UniProtKB-EC"/>
</dbReference>
<evidence type="ECO:0000313" key="11">
    <source>
        <dbReference type="EMBL" id="EEB15718.1"/>
    </source>
</evidence>
<keyword evidence="7 10" id="KW-0443">Lipid metabolism</keyword>
<dbReference type="CTD" id="8237248"/>
<evidence type="ECO:0000256" key="8">
    <source>
        <dbReference type="ARBA" id="ARBA00023136"/>
    </source>
</evidence>
<feature type="transmembrane region" description="Helical" evidence="10">
    <location>
        <begin position="133"/>
        <end position="156"/>
    </location>
</feature>
<dbReference type="PANTHER" id="PTHR11157:SF21">
    <property type="entry name" value="ELONGATION OF VERY LONG CHAIN FATTY ACIDS PROTEIN"/>
    <property type="match status" value="1"/>
</dbReference>
<reference evidence="11" key="1">
    <citation type="submission" date="2007-04" db="EMBL/GenBank/DDBJ databases">
        <title>Annotation of Pediculus humanus corporis strain USDA.</title>
        <authorList>
            <person name="Kirkness E."/>
            <person name="Hannick L."/>
            <person name="Hass B."/>
            <person name="Bruggner R."/>
            <person name="Lawson D."/>
            <person name="Bidwell S."/>
            <person name="Joardar V."/>
            <person name="Caler E."/>
            <person name="Walenz B."/>
            <person name="Inman J."/>
            <person name="Schobel S."/>
            <person name="Galinsky K."/>
            <person name="Amedeo P."/>
            <person name="Strausberg R."/>
        </authorList>
    </citation>
    <scope>NUCLEOTIDE SEQUENCE</scope>
    <source>
        <strain evidence="11">USDA</strain>
    </source>
</reference>
<comment type="catalytic activity">
    <reaction evidence="10">
        <text>a very-long-chain acyl-CoA + malonyl-CoA + H(+) = a very-long-chain 3-oxoacyl-CoA + CO2 + CoA</text>
        <dbReference type="Rhea" id="RHEA:32727"/>
        <dbReference type="ChEBI" id="CHEBI:15378"/>
        <dbReference type="ChEBI" id="CHEBI:16526"/>
        <dbReference type="ChEBI" id="CHEBI:57287"/>
        <dbReference type="ChEBI" id="CHEBI:57384"/>
        <dbReference type="ChEBI" id="CHEBI:90725"/>
        <dbReference type="ChEBI" id="CHEBI:90736"/>
        <dbReference type="EC" id="2.3.1.199"/>
    </reaction>
</comment>
<protein>
    <recommendedName>
        <fullName evidence="10">Elongation of very long chain fatty acids protein</fullName>
        <ecNumber evidence="10">2.3.1.199</ecNumber>
    </recommendedName>
    <alternativeName>
        <fullName evidence="10">Very-long-chain 3-oxoacyl-CoA synthase</fullName>
    </alternativeName>
</protein>
<dbReference type="EnsemblMetazoa" id="PHUM381330-RA">
    <property type="protein sequence ID" value="PHUM381330-PA"/>
    <property type="gene ID" value="PHUM381330"/>
</dbReference>
<proteinExistence type="inferred from homology"/>
<keyword evidence="4 10" id="KW-0812">Transmembrane</keyword>
<dbReference type="GO" id="GO:0005789">
    <property type="term" value="C:endoplasmic reticulum membrane"/>
    <property type="evidence" value="ECO:0007669"/>
    <property type="project" value="TreeGrafter"/>
</dbReference>
<keyword evidence="3 10" id="KW-0808">Transferase</keyword>
<dbReference type="PANTHER" id="PTHR11157">
    <property type="entry name" value="FATTY ACID ACYL TRANSFERASE-RELATED"/>
    <property type="match status" value="1"/>
</dbReference>
<feature type="transmembrane region" description="Helical" evidence="10">
    <location>
        <begin position="85"/>
        <end position="102"/>
    </location>
</feature>
<dbReference type="HOGENOM" id="CLU_048483_0_0_1"/>
<evidence type="ECO:0000256" key="7">
    <source>
        <dbReference type="ARBA" id="ARBA00023098"/>
    </source>
</evidence>
<dbReference type="eggNOG" id="KOG3071">
    <property type="taxonomic scope" value="Eukaryota"/>
</dbReference>
<evidence type="ECO:0000256" key="4">
    <source>
        <dbReference type="ARBA" id="ARBA00022692"/>
    </source>
</evidence>
<reference evidence="12" key="3">
    <citation type="submission" date="2021-02" db="UniProtKB">
        <authorList>
            <consortium name="EnsemblMetazoa"/>
        </authorList>
    </citation>
    <scope>IDENTIFICATION</scope>
    <source>
        <strain evidence="12">USDA</strain>
    </source>
</reference>
<dbReference type="GO" id="GO:0034626">
    <property type="term" value="P:fatty acid elongation, polyunsaturated fatty acid"/>
    <property type="evidence" value="ECO:0007669"/>
    <property type="project" value="TreeGrafter"/>
</dbReference>
<dbReference type="GO" id="GO:0042761">
    <property type="term" value="P:very long-chain fatty acid biosynthetic process"/>
    <property type="evidence" value="ECO:0007669"/>
    <property type="project" value="TreeGrafter"/>
</dbReference>
<dbReference type="Pfam" id="PF01151">
    <property type="entry name" value="ELO"/>
    <property type="match status" value="1"/>
</dbReference>
<keyword evidence="13" id="KW-1185">Reference proteome</keyword>
<dbReference type="AlphaFoldDB" id="E0VQR3"/>
<dbReference type="OMA" id="SCGYPKW"/>
<evidence type="ECO:0000256" key="5">
    <source>
        <dbReference type="ARBA" id="ARBA00022832"/>
    </source>
</evidence>
<evidence type="ECO:0000256" key="6">
    <source>
        <dbReference type="ARBA" id="ARBA00022989"/>
    </source>
</evidence>
<comment type="subcellular location">
    <subcellularLocation>
        <location evidence="1">Membrane</location>
        <topology evidence="1">Multi-pass membrane protein</topology>
    </subcellularLocation>
</comment>
<dbReference type="VEuPathDB" id="VectorBase:PHUM381330"/>
<dbReference type="EMBL" id="DS235435">
    <property type="protein sequence ID" value="EEB15718.1"/>
    <property type="molecule type" value="Genomic_DNA"/>
</dbReference>
<evidence type="ECO:0000256" key="2">
    <source>
        <dbReference type="ARBA" id="ARBA00022516"/>
    </source>
</evidence>
<accession>E0VQR3</accession>
<evidence type="ECO:0000256" key="3">
    <source>
        <dbReference type="ARBA" id="ARBA00022679"/>
    </source>
</evidence>
<dbReference type="OrthoDB" id="434092at2759"/>
<feature type="transmembrane region" description="Helical" evidence="10">
    <location>
        <begin position="253"/>
        <end position="272"/>
    </location>
</feature>
<evidence type="ECO:0000256" key="1">
    <source>
        <dbReference type="ARBA" id="ARBA00004141"/>
    </source>
</evidence>
<evidence type="ECO:0000256" key="9">
    <source>
        <dbReference type="ARBA" id="ARBA00023160"/>
    </source>
</evidence>
<dbReference type="RefSeq" id="XP_002428456.1">
    <property type="nucleotide sequence ID" value="XM_002428411.1"/>
</dbReference>
<dbReference type="Proteomes" id="UP000009046">
    <property type="component" value="Unassembled WGS sequence"/>
</dbReference>
<evidence type="ECO:0000313" key="12">
    <source>
        <dbReference type="EnsemblMetazoa" id="PHUM381330-PA"/>
    </source>
</evidence>
<dbReference type="GO" id="GO:0019367">
    <property type="term" value="P:fatty acid elongation, saturated fatty acid"/>
    <property type="evidence" value="ECO:0007669"/>
    <property type="project" value="TreeGrafter"/>
</dbReference>
<keyword evidence="8 10" id="KW-0472">Membrane</keyword>
<dbReference type="InParanoid" id="E0VQR3"/>
<sequence length="290" mass="34243">MNIFMRYVGYTYIFTRSPLSIRLHSHDSHFHNCVQCLASHERTRGWFLVGSPVPMLLIMFGYHRLITKIGPAIMKSRQPFKIDKIVQIYNLAQVIICGWLAFEGFRLTYGPNGHYNLHCQPMDLSLSPLARRIALLTWIYYMIKVLDLFDTIFFVMRKKFNQVSFLHLYHHMGILILGYMGSTFYPDGHGFIIIPLNSLVHCFMYFYYFLSNYSSKYKNNVWWKKHITQLQIAQFVILIIQATRGLLASNCGYPYFPLFLIYPQLILILKLFGDFYYKTYINPKPTQKTS</sequence>
<feature type="transmembrane region" description="Helical" evidence="10">
    <location>
        <begin position="168"/>
        <end position="185"/>
    </location>
</feature>
<reference evidence="11" key="2">
    <citation type="submission" date="2007-04" db="EMBL/GenBank/DDBJ databases">
        <title>The genome of the human body louse.</title>
        <authorList>
            <consortium name="The Human Body Louse Genome Consortium"/>
            <person name="Kirkness E."/>
            <person name="Walenz B."/>
            <person name="Hass B."/>
            <person name="Bruggner R."/>
            <person name="Strausberg R."/>
        </authorList>
    </citation>
    <scope>NUCLEOTIDE SEQUENCE</scope>
    <source>
        <strain evidence="11">USDA</strain>
    </source>
</reference>
<dbReference type="EC" id="2.3.1.199" evidence="10"/>
<dbReference type="GeneID" id="8237248"/>
<keyword evidence="9 10" id="KW-0275">Fatty acid biosynthesis</keyword>
<dbReference type="EMBL" id="AAZO01004456">
    <property type="status" value="NOT_ANNOTATED_CDS"/>
    <property type="molecule type" value="Genomic_DNA"/>
</dbReference>
<dbReference type="InterPro" id="IPR002076">
    <property type="entry name" value="ELO_fam"/>
</dbReference>
<name>E0VQR3_PEDHC</name>
<comment type="similarity">
    <text evidence="10">Belongs to the ELO family.</text>
</comment>
<feature type="transmembrane region" description="Helical" evidence="10">
    <location>
        <begin position="45"/>
        <end position="65"/>
    </location>
</feature>
<evidence type="ECO:0000313" key="13">
    <source>
        <dbReference type="Proteomes" id="UP000009046"/>
    </source>
</evidence>
<keyword evidence="2 10" id="KW-0444">Lipid biosynthesis</keyword>
<dbReference type="GO" id="GO:0034625">
    <property type="term" value="P:fatty acid elongation, monounsaturated fatty acid"/>
    <property type="evidence" value="ECO:0007669"/>
    <property type="project" value="TreeGrafter"/>
</dbReference>
<feature type="transmembrane region" description="Helical" evidence="10">
    <location>
        <begin position="191"/>
        <end position="210"/>
    </location>
</feature>
<dbReference type="STRING" id="121224.E0VQR3"/>
<evidence type="ECO:0000256" key="10">
    <source>
        <dbReference type="RuleBase" id="RU361115"/>
    </source>
</evidence>